<keyword evidence="1" id="KW-0175">Coiled coil</keyword>
<sequence length="491" mass="50929">MKHPSWEELSAYLDHALDTHRWAVVARHLEDCQACRDDLAELEAEQRALERVVRRDPGDAYFDTFLAGVEARLDVDRGAKAPAGLTRGWARWWQSPRVLAAAGGVAALAVVAGVVLVSRPWERAPLRDATLAARGAQTAPGPAGPAATGEAGSPGSAADVAPLTANEAPAGGGTPAPGAAPAPADEADRAGSAAPAPAPARAYEVRRDEASGEAVRLQPPPAPGAPAAAKQEGASAPLSDLKRRAAQPLTSNEAASRALAPQPAPAPGAALEARASGAAAPGRLCGEVSDATGRALRFASVVLVRGGVSVQTDDGGRFCLGGPSGPDTLVVSLVGFRPARLAVRLGPDVPEVSVRLETVSPLERLSVGGASRPRAEAPPAAAGAFAALPESLRRIAESAGSLQRTAADTRQARAYDASAAEWERLLERVRGTSHELEVRRRLAEARFRAWELDPDARRAGAATEALTAYLTRAPAGAERNRAAEWLDRVRR</sequence>
<name>A0A832I522_UNCEI</name>
<evidence type="ECO:0008006" key="4">
    <source>
        <dbReference type="Google" id="ProtNLM"/>
    </source>
</evidence>
<accession>A0A832I522</accession>
<dbReference type="SUPFAM" id="SSF49464">
    <property type="entry name" value="Carboxypeptidase regulatory domain-like"/>
    <property type="match status" value="1"/>
</dbReference>
<comment type="caution">
    <text evidence="3">The sequence shown here is derived from an EMBL/GenBank/DDBJ whole genome shotgun (WGS) entry which is preliminary data.</text>
</comment>
<protein>
    <recommendedName>
        <fullName evidence="4">Zinc-finger domain-containing protein</fullName>
    </recommendedName>
</protein>
<feature type="compositionally biased region" description="Low complexity" evidence="2">
    <location>
        <begin position="176"/>
        <end position="202"/>
    </location>
</feature>
<evidence type="ECO:0000313" key="3">
    <source>
        <dbReference type="EMBL" id="HGZ43946.1"/>
    </source>
</evidence>
<reference evidence="3" key="1">
    <citation type="journal article" date="2020" name="mSystems">
        <title>Genome- and Community-Level Interaction Insights into Carbon Utilization and Element Cycling Functions of Hydrothermarchaeota in Hydrothermal Sediment.</title>
        <authorList>
            <person name="Zhou Z."/>
            <person name="Liu Y."/>
            <person name="Xu W."/>
            <person name="Pan J."/>
            <person name="Luo Z.H."/>
            <person name="Li M."/>
        </authorList>
    </citation>
    <scope>NUCLEOTIDE SEQUENCE [LARGE SCALE GENOMIC DNA]</scope>
    <source>
        <strain evidence="3">SpSt-381</strain>
    </source>
</reference>
<dbReference type="InterPro" id="IPR041916">
    <property type="entry name" value="Anti_sigma_zinc_sf"/>
</dbReference>
<feature type="compositionally biased region" description="Low complexity" evidence="2">
    <location>
        <begin position="253"/>
        <end position="273"/>
    </location>
</feature>
<dbReference type="Pfam" id="PF13620">
    <property type="entry name" value="CarboxypepD_reg"/>
    <property type="match status" value="1"/>
</dbReference>
<feature type="coiled-coil region" evidence="1">
    <location>
        <begin position="25"/>
        <end position="52"/>
    </location>
</feature>
<dbReference type="EMBL" id="DSQF01000022">
    <property type="protein sequence ID" value="HGZ43946.1"/>
    <property type="molecule type" value="Genomic_DNA"/>
</dbReference>
<organism evidence="3">
    <name type="scientific">Eiseniibacteriota bacterium</name>
    <dbReference type="NCBI Taxonomy" id="2212470"/>
    <lineage>
        <taxon>Bacteria</taxon>
        <taxon>Candidatus Eiseniibacteriota</taxon>
    </lineage>
</organism>
<feature type="compositionally biased region" description="Low complexity" evidence="2">
    <location>
        <begin position="132"/>
        <end position="169"/>
    </location>
</feature>
<gene>
    <name evidence="3" type="ORF">ENR23_11095</name>
</gene>
<proteinExistence type="predicted"/>
<evidence type="ECO:0000256" key="1">
    <source>
        <dbReference type="SAM" id="Coils"/>
    </source>
</evidence>
<dbReference type="Gene3D" id="1.10.10.1320">
    <property type="entry name" value="Anti-sigma factor, zinc-finger domain"/>
    <property type="match status" value="1"/>
</dbReference>
<evidence type="ECO:0000256" key="2">
    <source>
        <dbReference type="SAM" id="MobiDB-lite"/>
    </source>
</evidence>
<dbReference type="InterPro" id="IPR008969">
    <property type="entry name" value="CarboxyPept-like_regulatory"/>
</dbReference>
<dbReference type="AlphaFoldDB" id="A0A832I522"/>
<feature type="region of interest" description="Disordered" evidence="2">
    <location>
        <begin position="132"/>
        <end position="273"/>
    </location>
</feature>